<dbReference type="InterPro" id="IPR001602">
    <property type="entry name" value="UPF0047_YjbQ-like"/>
</dbReference>
<protein>
    <submittedName>
        <fullName evidence="2">Secondary thiamine-phosphate synthase enzyme YjbQ</fullName>
    </submittedName>
</protein>
<evidence type="ECO:0000313" key="2">
    <source>
        <dbReference type="EMBL" id="MFD1633536.1"/>
    </source>
</evidence>
<dbReference type="PANTHER" id="PTHR30615:SF8">
    <property type="entry name" value="UPF0047 PROTEIN C4A8.02C"/>
    <property type="match status" value="1"/>
</dbReference>
<dbReference type="Proteomes" id="UP001597075">
    <property type="component" value="Unassembled WGS sequence"/>
</dbReference>
<accession>A0ABD6CXB9</accession>
<dbReference type="Pfam" id="PF01894">
    <property type="entry name" value="YjbQ"/>
    <property type="match status" value="1"/>
</dbReference>
<organism evidence="2 3">
    <name type="scientific">Haloplanus ruber</name>
    <dbReference type="NCBI Taxonomy" id="869892"/>
    <lineage>
        <taxon>Archaea</taxon>
        <taxon>Methanobacteriati</taxon>
        <taxon>Methanobacteriota</taxon>
        <taxon>Stenosarchaea group</taxon>
        <taxon>Halobacteria</taxon>
        <taxon>Halobacteriales</taxon>
        <taxon>Haloferacaceae</taxon>
        <taxon>Haloplanus</taxon>
    </lineage>
</organism>
<sequence length="124" mass="13399">MEFTVSTDERLDVVDVTDRVAAAVPDDATGTVTVFVEHTTAGVVINEAESNLLDDVETFLSELVPDGGWEHDRLDDNADSHLRALLLGPGETVPVVDGAPALGRWQSILFVECDGPRDRTVRVV</sequence>
<gene>
    <name evidence="2" type="ORF">ACFSBJ_07290</name>
</gene>
<comment type="similarity">
    <text evidence="1">Belongs to the UPF0047 family.</text>
</comment>
<dbReference type="Gene3D" id="2.60.120.460">
    <property type="entry name" value="YjbQ-like"/>
    <property type="match status" value="1"/>
</dbReference>
<dbReference type="InterPro" id="IPR035917">
    <property type="entry name" value="YjbQ-like_sf"/>
</dbReference>
<evidence type="ECO:0000313" key="3">
    <source>
        <dbReference type="Proteomes" id="UP001597075"/>
    </source>
</evidence>
<reference evidence="2 3" key="1">
    <citation type="journal article" date="2019" name="Int. J. Syst. Evol. Microbiol.">
        <title>The Global Catalogue of Microorganisms (GCM) 10K type strain sequencing project: providing services to taxonomists for standard genome sequencing and annotation.</title>
        <authorList>
            <consortium name="The Broad Institute Genomics Platform"/>
            <consortium name="The Broad Institute Genome Sequencing Center for Infectious Disease"/>
            <person name="Wu L."/>
            <person name="Ma J."/>
        </authorList>
    </citation>
    <scope>NUCLEOTIDE SEQUENCE [LARGE SCALE GENOMIC DNA]</scope>
    <source>
        <strain evidence="2 3">CGMCC 1.10594</strain>
    </source>
</reference>
<dbReference type="AlphaFoldDB" id="A0ABD6CXB9"/>
<dbReference type="SUPFAM" id="SSF111038">
    <property type="entry name" value="YjbQ-like"/>
    <property type="match status" value="1"/>
</dbReference>
<comment type="caution">
    <text evidence="2">The sequence shown here is derived from an EMBL/GenBank/DDBJ whole genome shotgun (WGS) entry which is preliminary data.</text>
</comment>
<evidence type="ECO:0000256" key="1">
    <source>
        <dbReference type="ARBA" id="ARBA00005534"/>
    </source>
</evidence>
<dbReference type="RefSeq" id="WP_256405583.1">
    <property type="nucleotide sequence ID" value="NZ_CP187151.1"/>
</dbReference>
<dbReference type="NCBIfam" id="TIGR00149">
    <property type="entry name" value="TIGR00149_YjbQ"/>
    <property type="match status" value="1"/>
</dbReference>
<proteinExistence type="inferred from homology"/>
<dbReference type="PANTHER" id="PTHR30615">
    <property type="entry name" value="UNCHARACTERIZED PROTEIN YJBQ-RELATED"/>
    <property type="match status" value="1"/>
</dbReference>
<keyword evidence="3" id="KW-1185">Reference proteome</keyword>
<name>A0ABD6CXB9_9EURY</name>
<dbReference type="EMBL" id="JBHUDL010000009">
    <property type="protein sequence ID" value="MFD1633536.1"/>
    <property type="molecule type" value="Genomic_DNA"/>
</dbReference>
<dbReference type="PIRSF" id="PIRSF004681">
    <property type="entry name" value="UCP004681"/>
    <property type="match status" value="1"/>
</dbReference>